<dbReference type="NCBIfam" id="TIGR00357">
    <property type="entry name" value="peptide-methionine (R)-S-oxide reductase MsrB"/>
    <property type="match status" value="1"/>
</dbReference>
<dbReference type="OrthoDB" id="4174719at2"/>
<accession>A0A5B7YCC3</accession>
<dbReference type="PROSITE" id="PS51790">
    <property type="entry name" value="MSRB"/>
    <property type="match status" value="1"/>
</dbReference>
<dbReference type="AlphaFoldDB" id="A0A5B7YCC3"/>
<feature type="domain" description="MsrB" evidence="11">
    <location>
        <begin position="2"/>
        <end position="124"/>
    </location>
</feature>
<dbReference type="FunFam" id="2.170.150.20:FF:000001">
    <property type="entry name" value="Peptide methionine sulfoxide reductase MsrB"/>
    <property type="match status" value="1"/>
</dbReference>
<dbReference type="GO" id="GO:0006979">
    <property type="term" value="P:response to oxidative stress"/>
    <property type="evidence" value="ECO:0007669"/>
    <property type="project" value="InterPro"/>
</dbReference>
<evidence type="ECO:0000256" key="3">
    <source>
        <dbReference type="ARBA" id="ARBA00021130"/>
    </source>
</evidence>
<evidence type="ECO:0000256" key="2">
    <source>
        <dbReference type="ARBA" id="ARBA00012499"/>
    </source>
</evidence>
<evidence type="ECO:0000256" key="9">
    <source>
        <dbReference type="HAMAP-Rule" id="MF_01400"/>
    </source>
</evidence>
<feature type="binding site" evidence="9">
    <location>
        <position position="44"/>
    </location>
    <ligand>
        <name>Zn(2+)</name>
        <dbReference type="ChEBI" id="CHEBI:29105"/>
    </ligand>
</feature>
<keyword evidence="4 9" id="KW-0479">Metal-binding</keyword>
<keyword evidence="13" id="KW-1185">Reference proteome</keyword>
<evidence type="ECO:0000256" key="1">
    <source>
        <dbReference type="ARBA" id="ARBA00007174"/>
    </source>
</evidence>
<name>A0A5B7YCC3_9ALTE</name>
<comment type="cofactor">
    <cofactor evidence="9">
        <name>Zn(2+)</name>
        <dbReference type="ChEBI" id="CHEBI:29105"/>
    </cofactor>
    <text evidence="9">Binds 1 zinc ion per subunit. The zinc ion is important for the structural integrity of the protein.</text>
</comment>
<evidence type="ECO:0000256" key="10">
    <source>
        <dbReference type="SAM" id="MobiDB-lite"/>
    </source>
</evidence>
<dbReference type="Proteomes" id="UP000304912">
    <property type="component" value="Chromosome"/>
</dbReference>
<evidence type="ECO:0000256" key="4">
    <source>
        <dbReference type="ARBA" id="ARBA00022723"/>
    </source>
</evidence>
<comment type="similarity">
    <text evidence="1 9">Belongs to the MsrB Met sulfoxide reductase family.</text>
</comment>
<organism evidence="12 13">
    <name type="scientific">Salinimonas iocasae</name>
    <dbReference type="NCBI Taxonomy" id="2572577"/>
    <lineage>
        <taxon>Bacteria</taxon>
        <taxon>Pseudomonadati</taxon>
        <taxon>Pseudomonadota</taxon>
        <taxon>Gammaproteobacteria</taxon>
        <taxon>Alteromonadales</taxon>
        <taxon>Alteromonadaceae</taxon>
        <taxon>Alteromonas/Salinimonas group</taxon>
        <taxon>Salinimonas</taxon>
    </lineage>
</organism>
<dbReference type="PANTHER" id="PTHR10173:SF52">
    <property type="entry name" value="METHIONINE-R-SULFOXIDE REDUCTASE B1"/>
    <property type="match status" value="1"/>
</dbReference>
<evidence type="ECO:0000313" key="12">
    <source>
        <dbReference type="EMBL" id="QCZ93352.1"/>
    </source>
</evidence>
<feature type="binding site" evidence="9">
    <location>
        <position position="41"/>
    </location>
    <ligand>
        <name>Zn(2+)</name>
        <dbReference type="ChEBI" id="CHEBI:29105"/>
    </ligand>
</feature>
<evidence type="ECO:0000259" key="11">
    <source>
        <dbReference type="PROSITE" id="PS51790"/>
    </source>
</evidence>
<dbReference type="GO" id="GO:0005737">
    <property type="term" value="C:cytoplasm"/>
    <property type="evidence" value="ECO:0007669"/>
    <property type="project" value="TreeGrafter"/>
</dbReference>
<feature type="binding site" evidence="9">
    <location>
        <position position="90"/>
    </location>
    <ligand>
        <name>Zn(2+)</name>
        <dbReference type="ChEBI" id="CHEBI:29105"/>
    </ligand>
</feature>
<dbReference type="Gene3D" id="2.170.150.20">
    <property type="entry name" value="Peptide methionine sulfoxide reductase"/>
    <property type="match status" value="1"/>
</dbReference>
<dbReference type="PANTHER" id="PTHR10173">
    <property type="entry name" value="METHIONINE SULFOXIDE REDUCTASE"/>
    <property type="match status" value="1"/>
</dbReference>
<dbReference type="InterPro" id="IPR028427">
    <property type="entry name" value="Met_Sox_Rdtase_MsrB"/>
</dbReference>
<dbReference type="GO" id="GO:0033743">
    <property type="term" value="F:peptide-methionine (R)-S-oxide reductase activity"/>
    <property type="evidence" value="ECO:0007669"/>
    <property type="project" value="UniProtKB-UniRule"/>
</dbReference>
<feature type="region of interest" description="Disordered" evidence="10">
    <location>
        <begin position="1"/>
        <end position="21"/>
    </location>
</feature>
<dbReference type="EC" id="1.8.4.12" evidence="2 9"/>
<dbReference type="SUPFAM" id="SSF51316">
    <property type="entry name" value="Mss4-like"/>
    <property type="match status" value="1"/>
</dbReference>
<dbReference type="RefSeq" id="WP_139756097.1">
    <property type="nucleotide sequence ID" value="NZ_CP039852.1"/>
</dbReference>
<comment type="catalytic activity">
    <reaction evidence="7 9">
        <text>L-methionyl-[protein] + [thioredoxin]-disulfide + H2O = L-methionyl-(R)-S-oxide-[protein] + [thioredoxin]-dithiol</text>
        <dbReference type="Rhea" id="RHEA:24164"/>
        <dbReference type="Rhea" id="RHEA-COMP:10698"/>
        <dbReference type="Rhea" id="RHEA-COMP:10700"/>
        <dbReference type="Rhea" id="RHEA-COMP:12313"/>
        <dbReference type="Rhea" id="RHEA-COMP:12314"/>
        <dbReference type="ChEBI" id="CHEBI:15377"/>
        <dbReference type="ChEBI" id="CHEBI:16044"/>
        <dbReference type="ChEBI" id="CHEBI:29950"/>
        <dbReference type="ChEBI" id="CHEBI:45764"/>
        <dbReference type="ChEBI" id="CHEBI:50058"/>
        <dbReference type="EC" id="1.8.4.12"/>
    </reaction>
</comment>
<dbReference type="GO" id="GO:0030091">
    <property type="term" value="P:protein repair"/>
    <property type="evidence" value="ECO:0007669"/>
    <property type="project" value="InterPro"/>
</dbReference>
<dbReference type="GO" id="GO:0008270">
    <property type="term" value="F:zinc ion binding"/>
    <property type="evidence" value="ECO:0007669"/>
    <property type="project" value="UniProtKB-UniRule"/>
</dbReference>
<sequence length="133" mass="14906">MQKSNQTELTDEEHRVIRESGTERPFSGVLLDESREGMYVCKSCGAPLFPSDTKFDAGCGWPSFYQQAEQDNVGYRDDSSHGMMRTEIFCKQCDAHLGHVFPDGPQPTGQRYCVNSVSMNFKAEGDEDNPVRG</sequence>
<evidence type="ECO:0000256" key="6">
    <source>
        <dbReference type="ARBA" id="ARBA00023002"/>
    </source>
</evidence>
<dbReference type="EMBL" id="CP039852">
    <property type="protein sequence ID" value="QCZ93352.1"/>
    <property type="molecule type" value="Genomic_DNA"/>
</dbReference>
<gene>
    <name evidence="9 12" type="primary">msrB</name>
    <name evidence="12" type="ORF">FBQ74_07565</name>
</gene>
<keyword evidence="6 9" id="KW-0560">Oxidoreductase</keyword>
<evidence type="ECO:0000256" key="7">
    <source>
        <dbReference type="ARBA" id="ARBA00048488"/>
    </source>
</evidence>
<keyword evidence="5 9" id="KW-0862">Zinc</keyword>
<reference evidence="12 13" key="1">
    <citation type="submission" date="2019-04" db="EMBL/GenBank/DDBJ databases">
        <title>Salinimonas iocasae sp. nov., a halophilic bacterium isolated from the outer tube casing of tubeworms in Okinawa Trough.</title>
        <authorList>
            <person name="Zhang H."/>
            <person name="Wang H."/>
            <person name="Li C."/>
        </authorList>
    </citation>
    <scope>NUCLEOTIDE SEQUENCE [LARGE SCALE GENOMIC DNA]</scope>
    <source>
        <strain evidence="12 13">KX18D6</strain>
    </source>
</reference>
<dbReference type="HAMAP" id="MF_01400">
    <property type="entry name" value="MsrB"/>
    <property type="match status" value="1"/>
</dbReference>
<feature type="active site" description="Nucleophile" evidence="9">
    <location>
        <position position="113"/>
    </location>
</feature>
<feature type="compositionally biased region" description="Basic and acidic residues" evidence="10">
    <location>
        <begin position="12"/>
        <end position="21"/>
    </location>
</feature>
<evidence type="ECO:0000256" key="5">
    <source>
        <dbReference type="ARBA" id="ARBA00022833"/>
    </source>
</evidence>
<evidence type="ECO:0000256" key="8">
    <source>
        <dbReference type="ARBA" id="ARBA00075819"/>
    </source>
</evidence>
<proteinExistence type="inferred from homology"/>
<protein>
    <recommendedName>
        <fullName evidence="3 9">Peptide methionine sulfoxide reductase MsrB</fullName>
        <ecNumber evidence="2 9">1.8.4.12</ecNumber>
    </recommendedName>
    <alternativeName>
        <fullName evidence="8 9">Peptide-methionine (R)-S-oxide reductase</fullName>
    </alternativeName>
</protein>
<feature type="binding site" evidence="9">
    <location>
        <position position="93"/>
    </location>
    <ligand>
        <name>Zn(2+)</name>
        <dbReference type="ChEBI" id="CHEBI:29105"/>
    </ligand>
</feature>
<dbReference type="InterPro" id="IPR011057">
    <property type="entry name" value="Mss4-like_sf"/>
</dbReference>
<dbReference type="Pfam" id="PF01641">
    <property type="entry name" value="SelR"/>
    <property type="match status" value="1"/>
</dbReference>
<dbReference type="InterPro" id="IPR002579">
    <property type="entry name" value="Met_Sox_Rdtase_MsrB_dom"/>
</dbReference>
<evidence type="ECO:0000313" key="13">
    <source>
        <dbReference type="Proteomes" id="UP000304912"/>
    </source>
</evidence>
<dbReference type="KEGG" id="salk:FBQ74_07565"/>